<organism evidence="2 3">
    <name type="scientific">Lactobacillus kalixensis DSM 16043</name>
    <dbReference type="NCBI Taxonomy" id="1423763"/>
    <lineage>
        <taxon>Bacteria</taxon>
        <taxon>Bacillati</taxon>
        <taxon>Bacillota</taxon>
        <taxon>Bacilli</taxon>
        <taxon>Lactobacillales</taxon>
        <taxon>Lactobacillaceae</taxon>
        <taxon>Lactobacillus</taxon>
    </lineage>
</organism>
<keyword evidence="1" id="KW-1133">Transmembrane helix</keyword>
<feature type="transmembrane region" description="Helical" evidence="1">
    <location>
        <begin position="107"/>
        <end position="131"/>
    </location>
</feature>
<sequence length="267" mass="29485">MQSSLIYSLQTTLILIIIPAAMVLLTKRLSRVANQQLVNALGFNSQIYIGGLGIIIHELSHLLLAIIFRHKIDAVCLIRIPNRNNPSDTSLGYVKHSWNPKSFYQSIGNVFIGVAPVFGSLFIIFLILSKLDAPLVSVHNQIVQELFQHQNTSNIIVAARLIQLLLSIFQLQLDSLPVTILEILLVASVCFGGFDLSQADLSAAKSAFIALLLLVLIGSFLASLASFHIFSSAILVNSIVWIYLLFIIAIIILLTLNIIMWIIGRIF</sequence>
<feature type="transmembrane region" description="Helical" evidence="1">
    <location>
        <begin position="240"/>
        <end position="263"/>
    </location>
</feature>
<accession>A0A0R1U799</accession>
<evidence type="ECO:0000256" key="1">
    <source>
        <dbReference type="SAM" id="Phobius"/>
    </source>
</evidence>
<dbReference type="RefSeq" id="WP_057799517.1">
    <property type="nucleotide sequence ID" value="NZ_AZFM01000030.1"/>
</dbReference>
<keyword evidence="1" id="KW-0472">Membrane</keyword>
<keyword evidence="3" id="KW-1185">Reference proteome</keyword>
<proteinExistence type="predicted"/>
<dbReference type="EMBL" id="AZFM01000030">
    <property type="protein sequence ID" value="KRL89097.1"/>
    <property type="molecule type" value="Genomic_DNA"/>
</dbReference>
<dbReference type="PATRIC" id="fig|1423763.3.peg.1130"/>
<dbReference type="STRING" id="1423763.FC46_GL001114"/>
<dbReference type="OrthoDB" id="258743at2"/>
<gene>
    <name evidence="2" type="ORF">FC46_GL001114</name>
</gene>
<name>A0A0R1U799_9LACO</name>
<comment type="caution">
    <text evidence="2">The sequence shown here is derived from an EMBL/GenBank/DDBJ whole genome shotgun (WGS) entry which is preliminary data.</text>
</comment>
<feature type="transmembrane region" description="Helical" evidence="1">
    <location>
        <begin position="47"/>
        <end position="68"/>
    </location>
</feature>
<feature type="transmembrane region" description="Helical" evidence="1">
    <location>
        <begin position="6"/>
        <end position="26"/>
    </location>
</feature>
<feature type="transmembrane region" description="Helical" evidence="1">
    <location>
        <begin position="176"/>
        <end position="196"/>
    </location>
</feature>
<protein>
    <submittedName>
        <fullName evidence="2">Integral membrane protein</fullName>
    </submittedName>
</protein>
<keyword evidence="1" id="KW-0812">Transmembrane</keyword>
<feature type="transmembrane region" description="Helical" evidence="1">
    <location>
        <begin position="208"/>
        <end position="234"/>
    </location>
</feature>
<evidence type="ECO:0000313" key="2">
    <source>
        <dbReference type="EMBL" id="KRL89097.1"/>
    </source>
</evidence>
<evidence type="ECO:0000313" key="3">
    <source>
        <dbReference type="Proteomes" id="UP000051036"/>
    </source>
</evidence>
<dbReference type="Proteomes" id="UP000051036">
    <property type="component" value="Unassembled WGS sequence"/>
</dbReference>
<dbReference type="AlphaFoldDB" id="A0A0R1U799"/>
<reference evidence="2 3" key="1">
    <citation type="journal article" date="2015" name="Genome Announc.">
        <title>Expanding the biotechnology potential of lactobacilli through comparative genomics of 213 strains and associated genera.</title>
        <authorList>
            <person name="Sun Z."/>
            <person name="Harris H.M."/>
            <person name="McCann A."/>
            <person name="Guo C."/>
            <person name="Argimon S."/>
            <person name="Zhang W."/>
            <person name="Yang X."/>
            <person name="Jeffery I.B."/>
            <person name="Cooney J.C."/>
            <person name="Kagawa T.F."/>
            <person name="Liu W."/>
            <person name="Song Y."/>
            <person name="Salvetti E."/>
            <person name="Wrobel A."/>
            <person name="Rasinkangas P."/>
            <person name="Parkhill J."/>
            <person name="Rea M.C."/>
            <person name="O'Sullivan O."/>
            <person name="Ritari J."/>
            <person name="Douillard F.P."/>
            <person name="Paul Ross R."/>
            <person name="Yang R."/>
            <person name="Briner A.E."/>
            <person name="Felis G.E."/>
            <person name="de Vos W.M."/>
            <person name="Barrangou R."/>
            <person name="Klaenhammer T.R."/>
            <person name="Caufield P.W."/>
            <person name="Cui Y."/>
            <person name="Zhang H."/>
            <person name="O'Toole P.W."/>
        </authorList>
    </citation>
    <scope>NUCLEOTIDE SEQUENCE [LARGE SCALE GENOMIC DNA]</scope>
    <source>
        <strain evidence="2 3">DSM 16043</strain>
    </source>
</reference>